<evidence type="ECO:0000256" key="6">
    <source>
        <dbReference type="ARBA" id="ARBA00022692"/>
    </source>
</evidence>
<evidence type="ECO:0000256" key="7">
    <source>
        <dbReference type="ARBA" id="ARBA00022729"/>
    </source>
</evidence>
<comment type="similarity">
    <text evidence="2">Belongs to the BexD/CtrA/VexA family.</text>
</comment>
<proteinExistence type="inferred from homology"/>
<evidence type="ECO:0000256" key="13">
    <source>
        <dbReference type="ARBA" id="ARBA00023237"/>
    </source>
</evidence>
<dbReference type="GO" id="GO:0046930">
    <property type="term" value="C:pore complex"/>
    <property type="evidence" value="ECO:0007669"/>
    <property type="project" value="UniProtKB-KW"/>
</dbReference>
<evidence type="ECO:0000259" key="18">
    <source>
        <dbReference type="Pfam" id="PF10531"/>
    </source>
</evidence>
<keyword evidence="13" id="KW-0998">Cell outer membrane</keyword>
<evidence type="ECO:0000256" key="8">
    <source>
        <dbReference type="ARBA" id="ARBA00023047"/>
    </source>
</evidence>
<evidence type="ECO:0000259" key="19">
    <source>
        <dbReference type="Pfam" id="PF22461"/>
    </source>
</evidence>
<evidence type="ECO:0000313" key="21">
    <source>
        <dbReference type="Proteomes" id="UP000321204"/>
    </source>
</evidence>
<dbReference type="AlphaFoldDB" id="A0A5B8UMN2"/>
<keyword evidence="4" id="KW-1134">Transmembrane beta strand</keyword>
<evidence type="ECO:0000256" key="10">
    <source>
        <dbReference type="ARBA" id="ARBA00023114"/>
    </source>
</evidence>
<keyword evidence="6" id="KW-0812">Transmembrane</keyword>
<keyword evidence="8" id="KW-0625">Polysaccharide transport</keyword>
<organism evidence="20 21">
    <name type="scientific">Flavisolibacter ginsenosidimutans</name>
    <dbReference type="NCBI Taxonomy" id="661481"/>
    <lineage>
        <taxon>Bacteria</taxon>
        <taxon>Pseudomonadati</taxon>
        <taxon>Bacteroidota</taxon>
        <taxon>Chitinophagia</taxon>
        <taxon>Chitinophagales</taxon>
        <taxon>Chitinophagaceae</taxon>
        <taxon>Flavisolibacter</taxon>
    </lineage>
</organism>
<feature type="domain" description="Polysaccharide export protein N-terminal" evidence="17">
    <location>
        <begin position="145"/>
        <end position="208"/>
    </location>
</feature>
<dbReference type="Pfam" id="PF10531">
    <property type="entry name" value="SLBB"/>
    <property type="match status" value="4"/>
</dbReference>
<evidence type="ECO:0000256" key="1">
    <source>
        <dbReference type="ARBA" id="ARBA00004571"/>
    </source>
</evidence>
<feature type="domain" description="SLBB" evidence="19">
    <location>
        <begin position="396"/>
        <end position="473"/>
    </location>
</feature>
<gene>
    <name evidence="20" type="ORF">FSB75_15960</name>
</gene>
<evidence type="ECO:0000259" key="17">
    <source>
        <dbReference type="Pfam" id="PF02563"/>
    </source>
</evidence>
<accession>A0A5B8UMN2</accession>
<keyword evidence="3" id="KW-0813">Transport</keyword>
<dbReference type="EMBL" id="CP042433">
    <property type="protein sequence ID" value="QEC57330.1"/>
    <property type="molecule type" value="Genomic_DNA"/>
</dbReference>
<evidence type="ECO:0000256" key="5">
    <source>
        <dbReference type="ARBA" id="ARBA00022597"/>
    </source>
</evidence>
<sequence>MNCFRLFFIAIFCSLSLLATAQVPSDLSSVKASQISDAQLQQYLNQAKASGLSPDQLEAEFLRRGLPAAEMTELKLRIQQLNGNSAESTETPLETPSKNTKRTAPQTKPLELESPESLKKRSRIFGAELFSNTNLSFEPDLRMATPKNYVIGPEDELILNVYGVNLSQQRLNVSPEGTVSVKYAGVINVNGLTIEAATALLRTRLAKYYPGLASGATKLQLTLGNIRSIRVTLIGAINRPGTYTLPSLASLFNALYMSGGPAENGSFRNIELIRANKIIQRADLYDFLVKGDLSANLRLEEGDVIRVPFANLLITLNGELNRPGIFELHENENLKDAIGFAGGFKSKAFRGRITGSRFTDFEKQVLDVSGAALQNFKPQNGDEFFIDSVVNRYQNRVVISGAVFKPGAYALEAGMTLKTLINKAQGLKEDVFASRALLVRTRPDLSKEYIAIDLKPLMSGTESGLVLQKEDSLQVASIFDLKDTATVTINGAVRKPGSFRYEEGLSLKSLILKAEGYADNATGMGIEISRRKRDVQVNKAGSDIVELIRIDGDKELSGTATDIVLKPYDIVTVKEDPFYKKQISVKISGEVLLPAVYTLQSREERLSSLINRAGGLLYTANISGAKLIRKKKEVIDSSEIKRLFQSVVKDTTKTRVAVSGKNTTDVAIDLNYILKHPGSADDITLEEGDELMIPRINNTVSVNGEVFRPVDVMYENGRTMNDYISDAGGVTQTGAKGKAFVIYSNGRSAKISHPLGLFRSYPKIEPGAQIFVPQKPKKEGLDVAKAGILVSVLTALITAISVIKR</sequence>
<keyword evidence="21" id="KW-1185">Reference proteome</keyword>
<dbReference type="OrthoDB" id="9808948at2"/>
<dbReference type="Gene3D" id="3.10.560.10">
    <property type="entry name" value="Outer membrane lipoprotein wza domain like"/>
    <property type="match status" value="6"/>
</dbReference>
<evidence type="ECO:0000313" key="20">
    <source>
        <dbReference type="EMBL" id="QEC57330.1"/>
    </source>
</evidence>
<feature type="chain" id="PRO_5022711544" evidence="16">
    <location>
        <begin position="22"/>
        <end position="805"/>
    </location>
</feature>
<dbReference type="Pfam" id="PF22461">
    <property type="entry name" value="SLBB_2"/>
    <property type="match status" value="1"/>
</dbReference>
<keyword evidence="11" id="KW-0472">Membrane</keyword>
<evidence type="ECO:0000256" key="3">
    <source>
        <dbReference type="ARBA" id="ARBA00022448"/>
    </source>
</evidence>
<keyword evidence="14" id="KW-0449">Lipoprotein</keyword>
<dbReference type="GO" id="GO:0006811">
    <property type="term" value="P:monoatomic ion transport"/>
    <property type="evidence" value="ECO:0007669"/>
    <property type="project" value="UniProtKB-KW"/>
</dbReference>
<evidence type="ECO:0000256" key="12">
    <source>
        <dbReference type="ARBA" id="ARBA00023139"/>
    </source>
</evidence>
<dbReference type="InterPro" id="IPR019554">
    <property type="entry name" value="Soluble_ligand-bd"/>
</dbReference>
<protein>
    <submittedName>
        <fullName evidence="20">Capsule biosynthesis protein</fullName>
    </submittedName>
</protein>
<keyword evidence="9" id="KW-0406">Ion transport</keyword>
<evidence type="ECO:0000256" key="11">
    <source>
        <dbReference type="ARBA" id="ARBA00023136"/>
    </source>
</evidence>
<keyword evidence="7 16" id="KW-0732">Signal</keyword>
<evidence type="ECO:0000256" key="9">
    <source>
        <dbReference type="ARBA" id="ARBA00023065"/>
    </source>
</evidence>
<keyword evidence="5" id="KW-0762">Sugar transport</keyword>
<dbReference type="GO" id="GO:0015159">
    <property type="term" value="F:polysaccharide transmembrane transporter activity"/>
    <property type="evidence" value="ECO:0007669"/>
    <property type="project" value="InterPro"/>
</dbReference>
<feature type="domain" description="Soluble ligand binding" evidence="18">
    <location>
        <begin position="230"/>
        <end position="275"/>
    </location>
</feature>
<dbReference type="RefSeq" id="WP_146789528.1">
    <property type="nucleotide sequence ID" value="NZ_BAABIO010000003.1"/>
</dbReference>
<evidence type="ECO:0000256" key="4">
    <source>
        <dbReference type="ARBA" id="ARBA00022452"/>
    </source>
</evidence>
<dbReference type="InterPro" id="IPR049712">
    <property type="entry name" value="Poly_export"/>
</dbReference>
<dbReference type="InterPro" id="IPR054765">
    <property type="entry name" value="SLBB_dom"/>
</dbReference>
<dbReference type="KEGG" id="fgg:FSB75_15960"/>
<dbReference type="PANTHER" id="PTHR33619">
    <property type="entry name" value="POLYSACCHARIDE EXPORT PROTEIN GFCE-RELATED"/>
    <property type="match status" value="1"/>
</dbReference>
<keyword evidence="10" id="KW-0626">Porin</keyword>
<dbReference type="GO" id="GO:0015288">
    <property type="term" value="F:porin activity"/>
    <property type="evidence" value="ECO:0007669"/>
    <property type="project" value="UniProtKB-KW"/>
</dbReference>
<dbReference type="Pfam" id="PF02563">
    <property type="entry name" value="Poly_export"/>
    <property type="match status" value="1"/>
</dbReference>
<keyword evidence="12" id="KW-0564">Palmitate</keyword>
<feature type="domain" description="Soluble ligand binding" evidence="18">
    <location>
        <begin position="487"/>
        <end position="533"/>
    </location>
</feature>
<dbReference type="Gene3D" id="3.30.1950.10">
    <property type="entry name" value="wza like domain"/>
    <property type="match status" value="1"/>
</dbReference>
<dbReference type="GO" id="GO:0009279">
    <property type="term" value="C:cell outer membrane"/>
    <property type="evidence" value="ECO:0007669"/>
    <property type="project" value="UniProtKB-SubCell"/>
</dbReference>
<evidence type="ECO:0000256" key="14">
    <source>
        <dbReference type="ARBA" id="ARBA00023288"/>
    </source>
</evidence>
<feature type="domain" description="Soluble ligand binding" evidence="18">
    <location>
        <begin position="585"/>
        <end position="632"/>
    </location>
</feature>
<dbReference type="PANTHER" id="PTHR33619:SF3">
    <property type="entry name" value="POLYSACCHARIDE EXPORT PROTEIN GFCE-RELATED"/>
    <property type="match status" value="1"/>
</dbReference>
<reference evidence="20 21" key="1">
    <citation type="journal article" date="2015" name="Int. J. Syst. Evol. Microbiol.">
        <title>Flavisolibacter ginsenosidimutans sp. nov., with ginsenoside-converting activity isolated from soil used for cultivating ginseng.</title>
        <authorList>
            <person name="Zhao Y."/>
            <person name="Liu Q."/>
            <person name="Kang M.S."/>
            <person name="Jin F."/>
            <person name="Yu H."/>
            <person name="Im W.T."/>
        </authorList>
    </citation>
    <scope>NUCLEOTIDE SEQUENCE [LARGE SCALE GENOMIC DNA]</scope>
    <source>
        <strain evidence="20 21">Gsoil 636</strain>
    </source>
</reference>
<feature type="region of interest" description="Disordered" evidence="15">
    <location>
        <begin position="82"/>
        <end position="117"/>
    </location>
</feature>
<dbReference type="InterPro" id="IPR003715">
    <property type="entry name" value="Poly_export_N"/>
</dbReference>
<feature type="signal peptide" evidence="16">
    <location>
        <begin position="1"/>
        <end position="21"/>
    </location>
</feature>
<evidence type="ECO:0000256" key="16">
    <source>
        <dbReference type="SAM" id="SignalP"/>
    </source>
</evidence>
<feature type="domain" description="Soluble ligand binding" evidence="18">
    <location>
        <begin position="314"/>
        <end position="354"/>
    </location>
</feature>
<feature type="compositionally biased region" description="Polar residues" evidence="15">
    <location>
        <begin position="82"/>
        <end position="106"/>
    </location>
</feature>
<comment type="subcellular location">
    <subcellularLocation>
        <location evidence="1">Cell outer membrane</location>
        <topology evidence="1">Multi-pass membrane protein</topology>
    </subcellularLocation>
</comment>
<name>A0A5B8UMN2_9BACT</name>
<evidence type="ECO:0000256" key="2">
    <source>
        <dbReference type="ARBA" id="ARBA00009450"/>
    </source>
</evidence>
<dbReference type="Proteomes" id="UP000321204">
    <property type="component" value="Chromosome"/>
</dbReference>
<evidence type="ECO:0000256" key="15">
    <source>
        <dbReference type="SAM" id="MobiDB-lite"/>
    </source>
</evidence>